<sequence>VLRNAETALEEFVSFVGRALFFVMASATFPSCSFSGLLHDATPCGLSSDYPGQVEVLALRNCTRDISRHCELYGLKADTALDTEWKLLFARAGVFALEESHLSLTICPHHRAEFGIRWRSSKVKCSIPLEIAAHKTASVKGDRHLDSVLSAFILNTEGILIQVGSRKFIVTLL</sequence>
<accession>A0ABN8PTD5</accession>
<feature type="non-terminal residue" evidence="1">
    <location>
        <position position="1"/>
    </location>
</feature>
<keyword evidence="2" id="KW-1185">Reference proteome</keyword>
<organism evidence="1 2">
    <name type="scientific">Porites lobata</name>
    <dbReference type="NCBI Taxonomy" id="104759"/>
    <lineage>
        <taxon>Eukaryota</taxon>
        <taxon>Metazoa</taxon>
        <taxon>Cnidaria</taxon>
        <taxon>Anthozoa</taxon>
        <taxon>Hexacorallia</taxon>
        <taxon>Scleractinia</taxon>
        <taxon>Fungiina</taxon>
        <taxon>Poritidae</taxon>
        <taxon>Porites</taxon>
    </lineage>
</organism>
<evidence type="ECO:0000313" key="2">
    <source>
        <dbReference type="Proteomes" id="UP001159405"/>
    </source>
</evidence>
<dbReference type="Proteomes" id="UP001159405">
    <property type="component" value="Unassembled WGS sequence"/>
</dbReference>
<dbReference type="EMBL" id="CALNXK010000089">
    <property type="protein sequence ID" value="CAH3150509.1"/>
    <property type="molecule type" value="Genomic_DNA"/>
</dbReference>
<proteinExistence type="predicted"/>
<gene>
    <name evidence="1" type="ORF">PLOB_00047634</name>
</gene>
<name>A0ABN8PTD5_9CNID</name>
<comment type="caution">
    <text evidence="1">The sequence shown here is derived from an EMBL/GenBank/DDBJ whole genome shotgun (WGS) entry which is preliminary data.</text>
</comment>
<reference evidence="1 2" key="1">
    <citation type="submission" date="2022-05" db="EMBL/GenBank/DDBJ databases">
        <authorList>
            <consortium name="Genoscope - CEA"/>
            <person name="William W."/>
        </authorList>
    </citation>
    <scope>NUCLEOTIDE SEQUENCE [LARGE SCALE GENOMIC DNA]</scope>
</reference>
<protein>
    <submittedName>
        <fullName evidence="1">Uncharacterized protein</fullName>
    </submittedName>
</protein>
<evidence type="ECO:0000313" key="1">
    <source>
        <dbReference type="EMBL" id="CAH3150509.1"/>
    </source>
</evidence>